<organism evidence="3 4">
    <name type="scientific">Halosegnis longus</name>
    <dbReference type="NCBI Taxonomy" id="2216012"/>
    <lineage>
        <taxon>Archaea</taxon>
        <taxon>Methanobacteriati</taxon>
        <taxon>Methanobacteriota</taxon>
        <taxon>Stenosarchaea group</taxon>
        <taxon>Halobacteria</taxon>
        <taxon>Halobacteriales</taxon>
        <taxon>Natronomonadaceae</taxon>
        <taxon>Halosegnis</taxon>
    </lineage>
</organism>
<accession>A0AAJ4RAW5</accession>
<feature type="region of interest" description="Disordered" evidence="1">
    <location>
        <begin position="92"/>
        <end position="111"/>
    </location>
</feature>
<proteinExistence type="predicted"/>
<protein>
    <recommendedName>
        <fullName evidence="2">Ig-like domain-containing protein</fullName>
    </recommendedName>
</protein>
<sequence>MTVYLGDREETHDVTVTVRDSDDETLFEQSYQLSDGNEADEDATFPASTDPETVVVTVDGTRFERDWPGFETEQLPCDGPNTSGIEVYIENTDGRPGIRIEPDCQSVGESR</sequence>
<evidence type="ECO:0000313" key="3">
    <source>
        <dbReference type="EMBL" id="RNJ27469.1"/>
    </source>
</evidence>
<reference evidence="3 4" key="1">
    <citation type="submission" date="2018-11" db="EMBL/GenBank/DDBJ databases">
        <title>Genome sequences of Natronomonas sp. CBA1133.</title>
        <authorList>
            <person name="Roh S.W."/>
            <person name="Cha I.-T."/>
        </authorList>
    </citation>
    <scope>NUCLEOTIDE SEQUENCE [LARGE SCALE GENOMIC DNA]</scope>
    <source>
        <strain evidence="3 4">CBA1133</strain>
    </source>
</reference>
<dbReference type="InterPro" id="IPR058929">
    <property type="entry name" value="Ig_halo"/>
</dbReference>
<gene>
    <name evidence="3" type="ORF">Nmn1133_01805</name>
</gene>
<feature type="compositionally biased region" description="Basic and acidic residues" evidence="1">
    <location>
        <begin position="92"/>
        <end position="102"/>
    </location>
</feature>
<name>A0AAJ4RAW5_9EURY</name>
<feature type="domain" description="Ig-like" evidence="2">
    <location>
        <begin position="11"/>
        <end position="69"/>
    </location>
</feature>
<dbReference type="Pfam" id="PF25942">
    <property type="entry name" value="Ig_halo"/>
    <property type="match status" value="1"/>
</dbReference>
<dbReference type="EMBL" id="RJJC01000001">
    <property type="protein sequence ID" value="RNJ27469.1"/>
    <property type="molecule type" value="Genomic_DNA"/>
</dbReference>
<evidence type="ECO:0000313" key="4">
    <source>
        <dbReference type="Proteomes" id="UP000270581"/>
    </source>
</evidence>
<comment type="caution">
    <text evidence="3">The sequence shown here is derived from an EMBL/GenBank/DDBJ whole genome shotgun (WGS) entry which is preliminary data.</text>
</comment>
<dbReference type="AlphaFoldDB" id="A0AAJ4RAW5"/>
<evidence type="ECO:0000256" key="1">
    <source>
        <dbReference type="SAM" id="MobiDB-lite"/>
    </source>
</evidence>
<keyword evidence="4" id="KW-1185">Reference proteome</keyword>
<dbReference type="Proteomes" id="UP000270581">
    <property type="component" value="Unassembled WGS sequence"/>
</dbReference>
<evidence type="ECO:0000259" key="2">
    <source>
        <dbReference type="Pfam" id="PF25942"/>
    </source>
</evidence>